<dbReference type="Gene3D" id="3.40.50.150">
    <property type="entry name" value="Vaccinia Virus protein VP39"/>
    <property type="match status" value="1"/>
</dbReference>
<keyword evidence="2" id="KW-0489">Methyltransferase</keyword>
<dbReference type="AlphaFoldDB" id="A0A7J2RYJ1"/>
<accession>A0A7J2RYJ1</accession>
<dbReference type="InterPro" id="IPR041698">
    <property type="entry name" value="Methyltransf_25"/>
</dbReference>
<sequence>MVLMMEGNVLREDPEGLIERAEILRRWNVCDKTLLDIGAGPLAIIAARDFNCRVTTIEISEDAIKDAERDVAKEGLTGKIKFERRDATSPGYPRGSFDVVISYGALHHIEPPKRGKFIQEAYRIAGEKVIIAELNEEGFNKFHGSSSTLKAVDLDWLEHELNLLGKVERYSGTLMDVYVLFR</sequence>
<comment type="caution">
    <text evidence="2">The sequence shown here is derived from an EMBL/GenBank/DDBJ whole genome shotgun (WGS) entry which is preliminary data.</text>
</comment>
<evidence type="ECO:0000313" key="2">
    <source>
        <dbReference type="EMBL" id="HEC56283.1"/>
    </source>
</evidence>
<dbReference type="Pfam" id="PF13649">
    <property type="entry name" value="Methyltransf_25"/>
    <property type="match status" value="1"/>
</dbReference>
<organism evidence="2">
    <name type="scientific">Candidatus Syntropharchaeum butanivorans</name>
    <dbReference type="NCBI Taxonomy" id="1839936"/>
    <lineage>
        <taxon>Archaea</taxon>
        <taxon>Methanobacteriati</taxon>
        <taxon>Methanobacteriota</taxon>
        <taxon>Stenosarchaea group</taxon>
        <taxon>Methanomicrobia</taxon>
        <taxon>Methanosarcinales</taxon>
        <taxon>ANME-2 cluster</taxon>
        <taxon>Candidatus Syntropharchaeum</taxon>
    </lineage>
</organism>
<protein>
    <submittedName>
        <fullName evidence="2">Class I SAM-dependent methyltransferase</fullName>
    </submittedName>
</protein>
<dbReference type="PANTHER" id="PTHR43667:SF2">
    <property type="entry name" value="FATTY ACID C-METHYL TRANSFERASE"/>
    <property type="match status" value="1"/>
</dbReference>
<keyword evidence="2" id="KW-0808">Transferase</keyword>
<dbReference type="SUPFAM" id="SSF53335">
    <property type="entry name" value="S-adenosyl-L-methionine-dependent methyltransferases"/>
    <property type="match status" value="1"/>
</dbReference>
<dbReference type="GO" id="GO:0008168">
    <property type="term" value="F:methyltransferase activity"/>
    <property type="evidence" value="ECO:0007669"/>
    <property type="project" value="UniProtKB-KW"/>
</dbReference>
<reference evidence="2" key="1">
    <citation type="journal article" date="2020" name="mSystems">
        <title>Genome- and Community-Level Interaction Insights into Carbon Utilization and Element Cycling Functions of Hydrothermarchaeota in Hydrothermal Sediment.</title>
        <authorList>
            <person name="Zhou Z."/>
            <person name="Liu Y."/>
            <person name="Xu W."/>
            <person name="Pan J."/>
            <person name="Luo Z.H."/>
            <person name="Li M."/>
        </authorList>
    </citation>
    <scope>NUCLEOTIDE SEQUENCE [LARGE SCALE GENOMIC DNA]</scope>
    <source>
        <strain evidence="2">HyVt-386</strain>
    </source>
</reference>
<evidence type="ECO:0000259" key="1">
    <source>
        <dbReference type="Pfam" id="PF13649"/>
    </source>
</evidence>
<proteinExistence type="predicted"/>
<dbReference type="InterPro" id="IPR050723">
    <property type="entry name" value="CFA/CMAS"/>
</dbReference>
<dbReference type="Proteomes" id="UP000885936">
    <property type="component" value="Unassembled WGS sequence"/>
</dbReference>
<name>A0A7J2RYJ1_9EURY</name>
<dbReference type="GO" id="GO:0032259">
    <property type="term" value="P:methylation"/>
    <property type="evidence" value="ECO:0007669"/>
    <property type="project" value="UniProtKB-KW"/>
</dbReference>
<dbReference type="PANTHER" id="PTHR43667">
    <property type="entry name" value="CYCLOPROPANE-FATTY-ACYL-PHOSPHOLIPID SYNTHASE"/>
    <property type="match status" value="1"/>
</dbReference>
<feature type="domain" description="Methyltransferase" evidence="1">
    <location>
        <begin position="37"/>
        <end position="124"/>
    </location>
</feature>
<dbReference type="EMBL" id="DRIE01000003">
    <property type="protein sequence ID" value="HEC56283.1"/>
    <property type="molecule type" value="Genomic_DNA"/>
</dbReference>
<dbReference type="CDD" id="cd02440">
    <property type="entry name" value="AdoMet_MTases"/>
    <property type="match status" value="1"/>
</dbReference>
<gene>
    <name evidence="2" type="ORF">ENI32_00100</name>
</gene>
<dbReference type="InterPro" id="IPR029063">
    <property type="entry name" value="SAM-dependent_MTases_sf"/>
</dbReference>